<proteinExistence type="predicted"/>
<protein>
    <submittedName>
        <fullName evidence="2">Uncharacterized protein</fullName>
    </submittedName>
</protein>
<comment type="caution">
    <text evidence="2">The sequence shown here is derived from an EMBL/GenBank/DDBJ whole genome shotgun (WGS) entry which is preliminary data.</text>
</comment>
<feature type="compositionally biased region" description="Low complexity" evidence="1">
    <location>
        <begin position="267"/>
        <end position="276"/>
    </location>
</feature>
<feature type="region of interest" description="Disordered" evidence="1">
    <location>
        <begin position="249"/>
        <end position="289"/>
    </location>
</feature>
<keyword evidence="3" id="KW-1185">Reference proteome</keyword>
<evidence type="ECO:0000313" key="3">
    <source>
        <dbReference type="Proteomes" id="UP000649617"/>
    </source>
</evidence>
<feature type="compositionally biased region" description="Basic and acidic residues" evidence="1">
    <location>
        <begin position="123"/>
        <end position="134"/>
    </location>
</feature>
<dbReference type="AlphaFoldDB" id="A0A812IM99"/>
<dbReference type="Proteomes" id="UP000649617">
    <property type="component" value="Unassembled WGS sequence"/>
</dbReference>
<gene>
    <name evidence="2" type="ORF">SPIL2461_LOCUS393</name>
</gene>
<dbReference type="EMBL" id="CAJNIZ010000273">
    <property type="protein sequence ID" value="CAE7157708.1"/>
    <property type="molecule type" value="Genomic_DNA"/>
</dbReference>
<reference evidence="2" key="1">
    <citation type="submission" date="2021-02" db="EMBL/GenBank/DDBJ databases">
        <authorList>
            <person name="Dougan E. K."/>
            <person name="Rhodes N."/>
            <person name="Thang M."/>
            <person name="Chan C."/>
        </authorList>
    </citation>
    <scope>NUCLEOTIDE SEQUENCE</scope>
</reference>
<feature type="region of interest" description="Disordered" evidence="1">
    <location>
        <begin position="96"/>
        <end position="209"/>
    </location>
</feature>
<accession>A0A812IM99</accession>
<feature type="compositionally biased region" description="Low complexity" evidence="1">
    <location>
        <begin position="166"/>
        <end position="175"/>
    </location>
</feature>
<sequence>MKALVAVLQRPRPKVGRLRGACHQGIPPYFAILRHPLPSASRLQVQAPAVGGSSCEPERLHGPGPIAGQAVQKGGLSRLACSTRVAHVQPVMMCRYARPNRPRPGLSPGRPPQPPRRRRRRIEARSDSEVEAKRARNGRGLRGQSAEPPLANHASPKKAERKRATPRAARAAPRAARAREPSERECSDEDRSDASSKSRKDLVSGRDRQRKAEYMQMAAQQAAFMQFMHHPGYMAMMQQQMGMMQPHMMHMGMRPQPWGPARRGRRSSSSGSYSSSESRKEGAQPDSSCTLAAHSGKEVEEFLKAATELEAEVANRFRDMPPHLQQEVMRRGPLDARSPTSSLLSRMKQALEADRSGCLLRGGGPGNGGMRPVKQSAKAAIEALINDFHLQPECAWMLRSLPPDKQKLAARIDPSGQADASGYVAEELKKIV</sequence>
<feature type="compositionally biased region" description="Basic and acidic residues" evidence="1">
    <location>
        <begin position="192"/>
        <end position="209"/>
    </location>
</feature>
<name>A0A812IM99_SYMPI</name>
<evidence type="ECO:0000256" key="1">
    <source>
        <dbReference type="SAM" id="MobiDB-lite"/>
    </source>
</evidence>
<dbReference type="OrthoDB" id="448486at2759"/>
<evidence type="ECO:0000313" key="2">
    <source>
        <dbReference type="EMBL" id="CAE7157708.1"/>
    </source>
</evidence>
<feature type="compositionally biased region" description="Basic residues" evidence="1">
    <location>
        <begin position="155"/>
        <end position="165"/>
    </location>
</feature>
<organism evidence="2 3">
    <name type="scientific">Symbiodinium pilosum</name>
    <name type="common">Dinoflagellate</name>
    <dbReference type="NCBI Taxonomy" id="2952"/>
    <lineage>
        <taxon>Eukaryota</taxon>
        <taxon>Sar</taxon>
        <taxon>Alveolata</taxon>
        <taxon>Dinophyceae</taxon>
        <taxon>Suessiales</taxon>
        <taxon>Symbiodiniaceae</taxon>
        <taxon>Symbiodinium</taxon>
    </lineage>
</organism>